<evidence type="ECO:0000256" key="1">
    <source>
        <dbReference type="SAM" id="MobiDB-lite"/>
    </source>
</evidence>
<protein>
    <submittedName>
        <fullName evidence="2">Uncharacterized protein</fullName>
    </submittedName>
</protein>
<gene>
    <name evidence="2" type="ORF">GPM918_LOCUS7960</name>
    <name evidence="3" type="ORF">SRO942_LOCUS7960</name>
</gene>
<feature type="compositionally biased region" description="Polar residues" evidence="1">
    <location>
        <begin position="32"/>
        <end position="45"/>
    </location>
</feature>
<comment type="caution">
    <text evidence="2">The sequence shown here is derived from an EMBL/GenBank/DDBJ whole genome shotgun (WGS) entry which is preliminary data.</text>
</comment>
<dbReference type="Proteomes" id="UP000681722">
    <property type="component" value="Unassembled WGS sequence"/>
</dbReference>
<evidence type="ECO:0000313" key="3">
    <source>
        <dbReference type="EMBL" id="CAF3672747.1"/>
    </source>
</evidence>
<sequence>MTSDSKQETKCSSTRLDGYDLHQSNGKHHSSQKSNGHTTVLNECNENQHDAYEKLNKWKMEMDNELERVYSSKRTEIDNLLKVDTDLVEVNIDDIPVFDKFVKVSKKEKKQEEKQEFDVDRLVCLHEFNLKTSNEVICSSDKYILVYEDVISKLVLYDKQKMILQYDWHQSEYEHLHDMCWSTATQNFLLVTNRHLFTWNPSNDVIKIDCIRPVNGSLLWSITTNMSTDLFILYKLGNFIDRWELPSWRLVQRWSNHDLFAENDQRVRCIRTNDIHVAMTVESMTLFQWRVDIFDLNLNLIRRGFNINNLTKHSTCLLTKFHSDQWLIIDNNKNNMFLVDQNGVVEQKTASKIKHRIKNAVMLDNNQLVLKLQQPNQLQIYLLNQH</sequence>
<dbReference type="Proteomes" id="UP000663829">
    <property type="component" value="Unassembled WGS sequence"/>
</dbReference>
<evidence type="ECO:0000313" key="4">
    <source>
        <dbReference type="Proteomes" id="UP000663829"/>
    </source>
</evidence>
<proteinExistence type="predicted"/>
<feature type="region of interest" description="Disordered" evidence="1">
    <location>
        <begin position="1"/>
        <end position="45"/>
    </location>
</feature>
<evidence type="ECO:0000313" key="2">
    <source>
        <dbReference type="EMBL" id="CAF0887865.1"/>
    </source>
</evidence>
<dbReference type="InterPro" id="IPR036322">
    <property type="entry name" value="WD40_repeat_dom_sf"/>
</dbReference>
<dbReference type="EMBL" id="CAJNOQ010001340">
    <property type="protein sequence ID" value="CAF0887865.1"/>
    <property type="molecule type" value="Genomic_DNA"/>
</dbReference>
<reference evidence="2" key="1">
    <citation type="submission" date="2021-02" db="EMBL/GenBank/DDBJ databases">
        <authorList>
            <person name="Nowell W R."/>
        </authorList>
    </citation>
    <scope>NUCLEOTIDE SEQUENCE</scope>
</reference>
<name>A0A813YRQ2_9BILA</name>
<dbReference type="OrthoDB" id="10004831at2759"/>
<keyword evidence="4" id="KW-1185">Reference proteome</keyword>
<dbReference type="EMBL" id="CAJOBC010001340">
    <property type="protein sequence ID" value="CAF3672747.1"/>
    <property type="molecule type" value="Genomic_DNA"/>
</dbReference>
<dbReference type="SUPFAM" id="SSF50978">
    <property type="entry name" value="WD40 repeat-like"/>
    <property type="match status" value="1"/>
</dbReference>
<accession>A0A813YRQ2</accession>
<dbReference type="AlphaFoldDB" id="A0A813YRQ2"/>
<organism evidence="2 4">
    <name type="scientific">Didymodactylos carnosus</name>
    <dbReference type="NCBI Taxonomy" id="1234261"/>
    <lineage>
        <taxon>Eukaryota</taxon>
        <taxon>Metazoa</taxon>
        <taxon>Spiralia</taxon>
        <taxon>Gnathifera</taxon>
        <taxon>Rotifera</taxon>
        <taxon>Eurotatoria</taxon>
        <taxon>Bdelloidea</taxon>
        <taxon>Philodinida</taxon>
        <taxon>Philodinidae</taxon>
        <taxon>Didymodactylos</taxon>
    </lineage>
</organism>